<dbReference type="AlphaFoldDB" id="A0A2U1JAU4"/>
<feature type="region of interest" description="Disordered" evidence="2">
    <location>
        <begin position="102"/>
        <end position="327"/>
    </location>
</feature>
<evidence type="ECO:0000313" key="5">
    <source>
        <dbReference type="Proteomes" id="UP000245591"/>
    </source>
</evidence>
<feature type="domain" description="RRM" evidence="3">
    <location>
        <begin position="26"/>
        <end position="105"/>
    </location>
</feature>
<dbReference type="Pfam" id="PF00076">
    <property type="entry name" value="RRM_1"/>
    <property type="match status" value="1"/>
</dbReference>
<feature type="compositionally biased region" description="Basic and acidic residues" evidence="2">
    <location>
        <begin position="203"/>
        <end position="244"/>
    </location>
</feature>
<gene>
    <name evidence="4" type="ORF">BB558_001731</name>
</gene>
<dbReference type="EMBL" id="MBFU01000105">
    <property type="protein sequence ID" value="PWA02144.1"/>
    <property type="molecule type" value="Genomic_DNA"/>
</dbReference>
<name>A0A2U1JAU4_SMIAN</name>
<proteinExistence type="predicted"/>
<protein>
    <recommendedName>
        <fullName evidence="3">RRM domain-containing protein</fullName>
    </recommendedName>
</protein>
<comment type="caution">
    <text evidence="4">The sequence shown here is derived from an EMBL/GenBank/DDBJ whole genome shotgun (WGS) entry which is preliminary data.</text>
</comment>
<dbReference type="InterPro" id="IPR035979">
    <property type="entry name" value="RBD_domain_sf"/>
</dbReference>
<evidence type="ECO:0000313" key="4">
    <source>
        <dbReference type="EMBL" id="PWA02144.1"/>
    </source>
</evidence>
<accession>A0A2U1JAU4</accession>
<dbReference type="Proteomes" id="UP000245591">
    <property type="component" value="Unassembled WGS sequence"/>
</dbReference>
<keyword evidence="5" id="KW-1185">Reference proteome</keyword>
<dbReference type="InterPro" id="IPR012677">
    <property type="entry name" value="Nucleotide-bd_a/b_plait_sf"/>
</dbReference>
<dbReference type="PROSITE" id="PS50102">
    <property type="entry name" value="RRM"/>
    <property type="match status" value="1"/>
</dbReference>
<sequence length="327" mass="37629">MNLFESQSQLANYRDMVKRENPDPSNVLGVFGLSIYTREEGLQEIFSKFGKVEKISIIYDKRERNRSLQFGFVTMESLESASAARDETNGMVLDGRKIRVDYSITKKPHSPAPGRRNQDGEPAQPERRGYGGGPRDREGYGERFGNRDNSRERPRDYGRFRGRHEEERGFGNSRGGPGFVDSRRPRSPMGEPRRRYSRSRSIGRGDNRKPHYDMSPRGRRGDSPQRFGRDRRDEPYRPDREGGRPGRGGWGNREGPEGHSRYEDRNGGYEGRDRGGFRDRDRERGRGPPPPPYGRGRPMGYNRSPPYSPRRGDGGRSPPRRSYPPEY</sequence>
<organism evidence="4 5">
    <name type="scientific">Smittium angustum</name>
    <dbReference type="NCBI Taxonomy" id="133377"/>
    <lineage>
        <taxon>Eukaryota</taxon>
        <taxon>Fungi</taxon>
        <taxon>Fungi incertae sedis</taxon>
        <taxon>Zoopagomycota</taxon>
        <taxon>Kickxellomycotina</taxon>
        <taxon>Harpellomycetes</taxon>
        <taxon>Harpellales</taxon>
        <taxon>Legeriomycetaceae</taxon>
        <taxon>Smittium</taxon>
    </lineage>
</organism>
<dbReference type="SMART" id="SM00360">
    <property type="entry name" value="RRM"/>
    <property type="match status" value="1"/>
</dbReference>
<evidence type="ECO:0000259" key="3">
    <source>
        <dbReference type="PROSITE" id="PS50102"/>
    </source>
</evidence>
<feature type="compositionally biased region" description="Low complexity" evidence="2">
    <location>
        <begin position="294"/>
        <end position="305"/>
    </location>
</feature>
<feature type="compositionally biased region" description="Basic and acidic residues" evidence="2">
    <location>
        <begin position="116"/>
        <end position="169"/>
    </location>
</feature>
<dbReference type="PANTHER" id="PTHR48034">
    <property type="entry name" value="TRANSFORMER-2 SEX-DETERMINING PROTEIN-RELATED"/>
    <property type="match status" value="1"/>
</dbReference>
<evidence type="ECO:0000256" key="2">
    <source>
        <dbReference type="SAM" id="MobiDB-lite"/>
    </source>
</evidence>
<keyword evidence="1" id="KW-0694">RNA-binding</keyword>
<feature type="compositionally biased region" description="Basic and acidic residues" evidence="2">
    <location>
        <begin position="254"/>
        <end position="286"/>
    </location>
</feature>
<dbReference type="Gene3D" id="3.30.70.330">
    <property type="match status" value="1"/>
</dbReference>
<evidence type="ECO:0000256" key="1">
    <source>
        <dbReference type="PROSITE-ProRule" id="PRU00176"/>
    </source>
</evidence>
<dbReference type="GO" id="GO:0003723">
    <property type="term" value="F:RNA binding"/>
    <property type="evidence" value="ECO:0007669"/>
    <property type="project" value="UniProtKB-UniRule"/>
</dbReference>
<dbReference type="SUPFAM" id="SSF54928">
    <property type="entry name" value="RNA-binding domain, RBD"/>
    <property type="match status" value="1"/>
</dbReference>
<dbReference type="InterPro" id="IPR050441">
    <property type="entry name" value="RBM"/>
</dbReference>
<reference evidence="4 5" key="1">
    <citation type="journal article" date="2018" name="MBio">
        <title>Comparative Genomics Reveals the Core Gene Toolbox for the Fungus-Insect Symbiosis.</title>
        <authorList>
            <person name="Wang Y."/>
            <person name="Stata M."/>
            <person name="Wang W."/>
            <person name="Stajich J.E."/>
            <person name="White M.M."/>
            <person name="Moncalvo J.M."/>
        </authorList>
    </citation>
    <scope>NUCLEOTIDE SEQUENCE [LARGE SCALE GENOMIC DNA]</scope>
    <source>
        <strain evidence="4 5">AUS-126-30</strain>
    </source>
</reference>
<dbReference type="InterPro" id="IPR000504">
    <property type="entry name" value="RRM_dom"/>
</dbReference>